<dbReference type="InterPro" id="IPR058208">
    <property type="entry name" value="PACE"/>
</dbReference>
<dbReference type="RefSeq" id="WP_167942191.1">
    <property type="nucleotide sequence ID" value="NZ_JAATJA010000003.1"/>
</dbReference>
<accession>A0A846QPK0</accession>
<feature type="transmembrane region" description="Helical" evidence="1">
    <location>
        <begin position="12"/>
        <end position="31"/>
    </location>
</feature>
<feature type="transmembrane region" description="Helical" evidence="1">
    <location>
        <begin position="107"/>
        <end position="125"/>
    </location>
</feature>
<keyword evidence="4" id="KW-1185">Reference proteome</keyword>
<gene>
    <name evidence="3" type="ORF">GGQ74_002801</name>
</gene>
<dbReference type="Proteomes" id="UP000580856">
    <property type="component" value="Unassembled WGS sequence"/>
</dbReference>
<keyword evidence="1" id="KW-0472">Membrane</keyword>
<feature type="domain" description="Chlorhexidine efflux transporter" evidence="2">
    <location>
        <begin position="73"/>
        <end position="135"/>
    </location>
</feature>
<dbReference type="InterPro" id="IPR007896">
    <property type="entry name" value="BTP_bacteria"/>
</dbReference>
<reference evidence="3 4" key="1">
    <citation type="submission" date="2020-03" db="EMBL/GenBank/DDBJ databases">
        <title>Genomic Encyclopedia of Type Strains, Phase IV (KMG-IV): sequencing the most valuable type-strain genomes for metagenomic binning, comparative biology and taxonomic classification.</title>
        <authorList>
            <person name="Goeker M."/>
        </authorList>
    </citation>
    <scope>NUCLEOTIDE SEQUENCE [LARGE SCALE GENOMIC DNA]</scope>
    <source>
        <strain evidence="3 4">DSM 24233</strain>
    </source>
</reference>
<dbReference type="EMBL" id="JAATJA010000003">
    <property type="protein sequence ID" value="NJB69107.1"/>
    <property type="molecule type" value="Genomic_DNA"/>
</dbReference>
<comment type="caution">
    <text evidence="3">The sequence shown here is derived from an EMBL/GenBank/DDBJ whole genome shotgun (WGS) entry which is preliminary data.</text>
</comment>
<evidence type="ECO:0000313" key="3">
    <source>
        <dbReference type="EMBL" id="NJB69107.1"/>
    </source>
</evidence>
<keyword evidence="1" id="KW-0812">Transmembrane</keyword>
<dbReference type="NCBIfam" id="NF033664">
    <property type="entry name" value="PACE_transport"/>
    <property type="match status" value="1"/>
</dbReference>
<sequence length="142" mass="16175">MRTANDRLRHAILFELGGLFIAAPVAAWATGKPISHTGVMSISLSLAAMVWNCVYNWLFDHMLVWLGRRVDQRPVWMRTLHALAFEVGFMLLTLPGVAWWMDMPLTHALVMNIGFSSFFMCYAFVYNWGYDIVFPCPVDAEA</sequence>
<name>A0A846QPK0_9BACT</name>
<feature type="domain" description="Chlorhexidine efflux transporter" evidence="2">
    <location>
        <begin position="2"/>
        <end position="62"/>
    </location>
</feature>
<organism evidence="3 4">
    <name type="scientific">Desulfobaculum xiamenense</name>
    <dbReference type="NCBI Taxonomy" id="995050"/>
    <lineage>
        <taxon>Bacteria</taxon>
        <taxon>Pseudomonadati</taxon>
        <taxon>Thermodesulfobacteriota</taxon>
        <taxon>Desulfovibrionia</taxon>
        <taxon>Desulfovibrionales</taxon>
        <taxon>Desulfovibrionaceae</taxon>
        <taxon>Desulfobaculum</taxon>
    </lineage>
</organism>
<keyword evidence="1" id="KW-1133">Transmembrane helix</keyword>
<feature type="transmembrane region" description="Helical" evidence="1">
    <location>
        <begin position="37"/>
        <end position="59"/>
    </location>
</feature>
<proteinExistence type="predicted"/>
<evidence type="ECO:0000313" key="4">
    <source>
        <dbReference type="Proteomes" id="UP000580856"/>
    </source>
</evidence>
<protein>
    <submittedName>
        <fullName evidence="3">Putative membrane protein</fullName>
    </submittedName>
</protein>
<feature type="transmembrane region" description="Helical" evidence="1">
    <location>
        <begin position="80"/>
        <end position="101"/>
    </location>
</feature>
<dbReference type="AlphaFoldDB" id="A0A846QPK0"/>
<dbReference type="Pfam" id="PF05232">
    <property type="entry name" value="BTP"/>
    <property type="match status" value="2"/>
</dbReference>
<evidence type="ECO:0000256" key="1">
    <source>
        <dbReference type="SAM" id="Phobius"/>
    </source>
</evidence>
<evidence type="ECO:0000259" key="2">
    <source>
        <dbReference type="Pfam" id="PF05232"/>
    </source>
</evidence>